<protein>
    <submittedName>
        <fullName evidence="1">IAH1-like protein</fullName>
    </submittedName>
</protein>
<gene>
    <name evidence="1" type="ORF">MAR_020632</name>
</gene>
<evidence type="ECO:0000313" key="2">
    <source>
        <dbReference type="Proteomes" id="UP001164746"/>
    </source>
</evidence>
<dbReference type="PANTHER" id="PTHR14209:SF19">
    <property type="entry name" value="ISOAMYL ACETATE-HYDROLYZING ESTERASE 1 HOMOLOG"/>
    <property type="match status" value="1"/>
</dbReference>
<reference evidence="1" key="1">
    <citation type="submission" date="2022-11" db="EMBL/GenBank/DDBJ databases">
        <title>Centuries of genome instability and evolution in soft-shell clam transmissible cancer (bioRxiv).</title>
        <authorList>
            <person name="Hart S.F.M."/>
            <person name="Yonemitsu M.A."/>
            <person name="Giersch R.M."/>
            <person name="Beal B.F."/>
            <person name="Arriagada G."/>
            <person name="Davis B.W."/>
            <person name="Ostrander E.A."/>
            <person name="Goff S.P."/>
            <person name="Metzger M.J."/>
        </authorList>
    </citation>
    <scope>NUCLEOTIDE SEQUENCE</scope>
    <source>
        <strain evidence="1">MELC-2E11</strain>
        <tissue evidence="1">Siphon/mantle</tissue>
    </source>
</reference>
<dbReference type="InterPro" id="IPR045136">
    <property type="entry name" value="Iah1-like"/>
</dbReference>
<dbReference type="PANTHER" id="PTHR14209">
    <property type="entry name" value="ISOAMYL ACETATE-HYDROLYZING ESTERASE 1"/>
    <property type="match status" value="1"/>
</dbReference>
<dbReference type="SUPFAM" id="SSF52266">
    <property type="entry name" value="SGNH hydrolase"/>
    <property type="match status" value="1"/>
</dbReference>
<dbReference type="Proteomes" id="UP001164746">
    <property type="component" value="Chromosome 5"/>
</dbReference>
<sequence>MSIRARYSLLLVKNLLTIRYFPANSFWTWPSLQRSISGESTNSSNMAKPWPKVFLFGDSLTQDIGIERQKIAVISPPSCVDSKWEAECSLRSIPFGKYNTATKPYAQASMAVAKEFGTQSIDLYSSMMAQEGWEDMLNDGLHLSAKGSNHLFQLIKPLEAR</sequence>
<organism evidence="1 2">
    <name type="scientific">Mya arenaria</name>
    <name type="common">Soft-shell clam</name>
    <dbReference type="NCBI Taxonomy" id="6604"/>
    <lineage>
        <taxon>Eukaryota</taxon>
        <taxon>Metazoa</taxon>
        <taxon>Spiralia</taxon>
        <taxon>Lophotrochozoa</taxon>
        <taxon>Mollusca</taxon>
        <taxon>Bivalvia</taxon>
        <taxon>Autobranchia</taxon>
        <taxon>Heteroconchia</taxon>
        <taxon>Euheterodonta</taxon>
        <taxon>Imparidentia</taxon>
        <taxon>Neoheterodontei</taxon>
        <taxon>Myida</taxon>
        <taxon>Myoidea</taxon>
        <taxon>Myidae</taxon>
        <taxon>Mya</taxon>
    </lineage>
</organism>
<feature type="non-terminal residue" evidence="1">
    <location>
        <position position="1"/>
    </location>
</feature>
<dbReference type="EMBL" id="CP111016">
    <property type="protein sequence ID" value="WAR05263.1"/>
    <property type="molecule type" value="Genomic_DNA"/>
</dbReference>
<evidence type="ECO:0000313" key="1">
    <source>
        <dbReference type="EMBL" id="WAR05263.1"/>
    </source>
</evidence>
<dbReference type="Gene3D" id="3.40.50.1110">
    <property type="entry name" value="SGNH hydrolase"/>
    <property type="match status" value="1"/>
</dbReference>
<name>A0ABY7E5I3_MYAAR</name>
<dbReference type="InterPro" id="IPR036514">
    <property type="entry name" value="SGNH_hydro_sf"/>
</dbReference>
<keyword evidence="2" id="KW-1185">Reference proteome</keyword>
<proteinExistence type="predicted"/>
<accession>A0ABY7E5I3</accession>